<comment type="caution">
    <text evidence="2">The sequence shown here is derived from an EMBL/GenBank/DDBJ whole genome shotgun (WGS) entry which is preliminary data.</text>
</comment>
<sequence>MKAFWSCALMTLLSAGVSAGYSLAGLFGAGGADSFARYAASRSIALLLVVLVALGARSRVAILFLGAAMSIVQLFDSWIGFLAHDPSKTYGPLVFALVNAGLVIWLRRQEDTDKRVAG</sequence>
<evidence type="ECO:0000256" key="1">
    <source>
        <dbReference type="SAM" id="Phobius"/>
    </source>
</evidence>
<dbReference type="EMBL" id="JACHEK010000004">
    <property type="protein sequence ID" value="MBB6144408.1"/>
    <property type="molecule type" value="Genomic_DNA"/>
</dbReference>
<feature type="transmembrane region" description="Helical" evidence="1">
    <location>
        <begin position="61"/>
        <end position="83"/>
    </location>
</feature>
<name>A0A841K177_9BACT</name>
<dbReference type="Proteomes" id="UP000538666">
    <property type="component" value="Unassembled WGS sequence"/>
</dbReference>
<gene>
    <name evidence="2" type="ORF">HNQ77_002360</name>
</gene>
<evidence type="ECO:0000313" key="2">
    <source>
        <dbReference type="EMBL" id="MBB6144408.1"/>
    </source>
</evidence>
<reference evidence="2 3" key="1">
    <citation type="submission" date="2020-08" db="EMBL/GenBank/DDBJ databases">
        <title>Genomic Encyclopedia of Type Strains, Phase IV (KMG-IV): sequencing the most valuable type-strain genomes for metagenomic binning, comparative biology and taxonomic classification.</title>
        <authorList>
            <person name="Goeker M."/>
        </authorList>
    </citation>
    <scope>NUCLEOTIDE SEQUENCE [LARGE SCALE GENOMIC DNA]</scope>
    <source>
        <strain evidence="2 3">DSM 103733</strain>
    </source>
</reference>
<accession>A0A841K177</accession>
<organism evidence="2 3">
    <name type="scientific">Silvibacterium bohemicum</name>
    <dbReference type="NCBI Taxonomy" id="1577686"/>
    <lineage>
        <taxon>Bacteria</taxon>
        <taxon>Pseudomonadati</taxon>
        <taxon>Acidobacteriota</taxon>
        <taxon>Terriglobia</taxon>
        <taxon>Terriglobales</taxon>
        <taxon>Acidobacteriaceae</taxon>
        <taxon>Silvibacterium</taxon>
    </lineage>
</organism>
<dbReference type="RefSeq" id="WP_231581207.1">
    <property type="nucleotide sequence ID" value="NZ_JACHEK010000004.1"/>
</dbReference>
<protein>
    <submittedName>
        <fullName evidence="2">Uncharacterized protein</fullName>
    </submittedName>
</protein>
<dbReference type="AlphaFoldDB" id="A0A841K177"/>
<keyword evidence="1" id="KW-1133">Transmembrane helix</keyword>
<feature type="transmembrane region" description="Helical" evidence="1">
    <location>
        <begin position="35"/>
        <end position="54"/>
    </location>
</feature>
<keyword evidence="1" id="KW-0812">Transmembrane</keyword>
<proteinExistence type="predicted"/>
<evidence type="ECO:0000313" key="3">
    <source>
        <dbReference type="Proteomes" id="UP000538666"/>
    </source>
</evidence>
<feature type="transmembrane region" description="Helical" evidence="1">
    <location>
        <begin position="89"/>
        <end position="106"/>
    </location>
</feature>
<keyword evidence="3" id="KW-1185">Reference proteome</keyword>
<keyword evidence="1" id="KW-0472">Membrane</keyword>